<keyword evidence="3" id="KW-1185">Reference proteome</keyword>
<dbReference type="Proteomes" id="UP000054498">
    <property type="component" value="Unassembled WGS sequence"/>
</dbReference>
<dbReference type="GeneID" id="25738771"/>
<evidence type="ECO:0000313" key="2">
    <source>
        <dbReference type="EMBL" id="KIZ02069.1"/>
    </source>
</evidence>
<feature type="domain" description="Flavin reductase like" evidence="1">
    <location>
        <begin position="75"/>
        <end position="152"/>
    </location>
</feature>
<dbReference type="OrthoDB" id="507659at2759"/>
<dbReference type="InterPro" id="IPR012349">
    <property type="entry name" value="Split_barrel_FMN-bd"/>
</dbReference>
<dbReference type="InterPro" id="IPR002563">
    <property type="entry name" value="Flavin_Rdtase-like_dom"/>
</dbReference>
<accession>A0A0D2L4P5</accession>
<dbReference type="Pfam" id="PF01613">
    <property type="entry name" value="Flavin_Reduct"/>
    <property type="match status" value="1"/>
</dbReference>
<protein>
    <recommendedName>
        <fullName evidence="1">Flavin reductase like domain-containing protein</fullName>
    </recommendedName>
</protein>
<proteinExistence type="predicted"/>
<dbReference type="SUPFAM" id="SSF50475">
    <property type="entry name" value="FMN-binding split barrel"/>
    <property type="match status" value="1"/>
</dbReference>
<dbReference type="EMBL" id="KK101130">
    <property type="protein sequence ID" value="KIZ02069.1"/>
    <property type="molecule type" value="Genomic_DNA"/>
</dbReference>
<evidence type="ECO:0000259" key="1">
    <source>
        <dbReference type="Pfam" id="PF01613"/>
    </source>
</evidence>
<name>A0A0D2L4P5_9CHLO</name>
<dbReference type="KEGG" id="mng:MNEG_5894"/>
<dbReference type="AlphaFoldDB" id="A0A0D2L4P5"/>
<gene>
    <name evidence="2" type="ORF">MNEG_5894</name>
</gene>
<dbReference type="GO" id="GO:0010181">
    <property type="term" value="F:FMN binding"/>
    <property type="evidence" value="ECO:0007669"/>
    <property type="project" value="InterPro"/>
</dbReference>
<dbReference type="Gene3D" id="2.30.110.10">
    <property type="entry name" value="Electron Transport, Fmn-binding Protein, Chain A"/>
    <property type="match status" value="1"/>
</dbReference>
<sequence length="170" mass="18373">MGTEQTRPRAPFSGIPATDAPPFTHLSTPVYSLSSCGAGGAGRTMNIVTYASPIAIKPARKYVVGLYVETLSWRNILQQSHSPLLQLLGKSSGRDVDKEAEARRLGFKVVDAFGLPVLEDCAGAMELRLAGDFIPCGDHEVAIFDVVGWKDMEGPTAPLYTEYLKKNGFL</sequence>
<reference evidence="2 3" key="1">
    <citation type="journal article" date="2013" name="BMC Genomics">
        <title>Reconstruction of the lipid metabolism for the microalga Monoraphidium neglectum from its genome sequence reveals characteristics suitable for biofuel production.</title>
        <authorList>
            <person name="Bogen C."/>
            <person name="Al-Dilaimi A."/>
            <person name="Albersmeier A."/>
            <person name="Wichmann J."/>
            <person name="Grundmann M."/>
            <person name="Rupp O."/>
            <person name="Lauersen K.J."/>
            <person name="Blifernez-Klassen O."/>
            <person name="Kalinowski J."/>
            <person name="Goesmann A."/>
            <person name="Mussgnug J.H."/>
            <person name="Kruse O."/>
        </authorList>
    </citation>
    <scope>NUCLEOTIDE SEQUENCE [LARGE SCALE GENOMIC DNA]</scope>
    <source>
        <strain evidence="2 3">SAG 48.87</strain>
    </source>
</reference>
<organism evidence="2 3">
    <name type="scientific">Monoraphidium neglectum</name>
    <dbReference type="NCBI Taxonomy" id="145388"/>
    <lineage>
        <taxon>Eukaryota</taxon>
        <taxon>Viridiplantae</taxon>
        <taxon>Chlorophyta</taxon>
        <taxon>core chlorophytes</taxon>
        <taxon>Chlorophyceae</taxon>
        <taxon>CS clade</taxon>
        <taxon>Sphaeropleales</taxon>
        <taxon>Selenastraceae</taxon>
        <taxon>Monoraphidium</taxon>
    </lineage>
</organism>
<dbReference type="RefSeq" id="XP_013901088.1">
    <property type="nucleotide sequence ID" value="XM_014045634.1"/>
</dbReference>
<evidence type="ECO:0000313" key="3">
    <source>
        <dbReference type="Proteomes" id="UP000054498"/>
    </source>
</evidence>